<dbReference type="EMBL" id="CP049055">
    <property type="protein sequence ID" value="QII14128.1"/>
    <property type="molecule type" value="Genomic_DNA"/>
</dbReference>
<proteinExistence type="predicted"/>
<evidence type="ECO:0000259" key="1">
    <source>
        <dbReference type="Pfam" id="PF03102"/>
    </source>
</evidence>
<accession>A0A6G7GX07</accession>
<dbReference type="GO" id="GO:0050462">
    <property type="term" value="F:N-acetylneuraminate synthase activity"/>
    <property type="evidence" value="ECO:0007669"/>
    <property type="project" value="UniProtKB-EC"/>
</dbReference>
<feature type="domain" description="PseI/NeuA/B-like" evidence="1">
    <location>
        <begin position="33"/>
        <end position="267"/>
    </location>
</feature>
<dbReference type="RefSeq" id="WP_164995608.1">
    <property type="nucleotide sequence ID" value="NZ_CP049055.1"/>
</dbReference>
<dbReference type="EC" id="2.5.1.56" evidence="2"/>
<sequence>MNTNSHVSEENLPFIIAEIGINHNGDINIAKDLIKLAKDVGCDAVKFQKRTIDIVYSKELLDSPRESPWGHTQRAQKEGLEFGLKEYQEIDRYCKELGIEWFASAWDVESQKFLRQFNCKYNKVASAMLVCDELLNEIASEKTHTFISTGMSTLEQIDRAVAIFRKYECPFELMHCVSTYPMDDEDANLNRIKTLRDHYGCNVGYSGHEVGLAVSYAAAALGITSLERHITLDRAMYGSDQAASLEPVGLRSLVGAVRKIKKAMGDGLIRILDKEVPISKKLRAHFRYD</sequence>
<dbReference type="Gene3D" id="3.20.20.70">
    <property type="entry name" value="Aldolase class I"/>
    <property type="match status" value="1"/>
</dbReference>
<dbReference type="InterPro" id="IPR051690">
    <property type="entry name" value="PseI-like"/>
</dbReference>
<dbReference type="GO" id="GO:0016051">
    <property type="term" value="P:carbohydrate biosynthetic process"/>
    <property type="evidence" value="ECO:0007669"/>
    <property type="project" value="InterPro"/>
</dbReference>
<reference evidence="2 3" key="1">
    <citation type="submission" date="2020-02" db="EMBL/GenBank/DDBJ databases">
        <title>Newly sequenced genome of strain CSTR1 showed variability in Candidatus Kuenenia stuttgartiensis genomes.</title>
        <authorList>
            <person name="Ding C."/>
            <person name="Adrian L."/>
        </authorList>
    </citation>
    <scope>NUCLEOTIDE SEQUENCE [LARGE SCALE GENOMIC DNA]</scope>
    <source>
        <strain evidence="2 3">CSTR1</strain>
    </source>
</reference>
<dbReference type="GO" id="GO:0047444">
    <property type="term" value="F:N-acylneuraminate-9-phosphate synthase activity"/>
    <property type="evidence" value="ECO:0007669"/>
    <property type="project" value="TreeGrafter"/>
</dbReference>
<dbReference type="InterPro" id="IPR013132">
    <property type="entry name" value="PseI/NeuA/B-like_N"/>
</dbReference>
<dbReference type="PANTHER" id="PTHR42966:SF3">
    <property type="entry name" value="BLR5971 PROTEIN"/>
    <property type="match status" value="1"/>
</dbReference>
<organism evidence="2 3">
    <name type="scientific">Kuenenia stuttgartiensis</name>
    <dbReference type="NCBI Taxonomy" id="174633"/>
    <lineage>
        <taxon>Bacteria</taxon>
        <taxon>Pseudomonadati</taxon>
        <taxon>Planctomycetota</taxon>
        <taxon>Candidatus Brocadiia</taxon>
        <taxon>Candidatus Brocadiales</taxon>
        <taxon>Candidatus Brocadiaceae</taxon>
        <taxon>Candidatus Kuenenia</taxon>
    </lineage>
</organism>
<dbReference type="SUPFAM" id="SSF51569">
    <property type="entry name" value="Aldolase"/>
    <property type="match status" value="1"/>
</dbReference>
<dbReference type="Pfam" id="PF03102">
    <property type="entry name" value="NeuB"/>
    <property type="match status" value="1"/>
</dbReference>
<dbReference type="PANTHER" id="PTHR42966">
    <property type="entry name" value="N-ACETYLNEURAMINATE SYNTHASE"/>
    <property type="match status" value="1"/>
</dbReference>
<dbReference type="Proteomes" id="UP000501926">
    <property type="component" value="Chromosome"/>
</dbReference>
<evidence type="ECO:0000313" key="2">
    <source>
        <dbReference type="EMBL" id="QII14128.1"/>
    </source>
</evidence>
<protein>
    <submittedName>
        <fullName evidence="2">N-acetylneuraminate synthase</fullName>
        <ecNumber evidence="2">2.5.1.56</ecNumber>
    </submittedName>
</protein>
<dbReference type="InterPro" id="IPR013785">
    <property type="entry name" value="Aldolase_TIM"/>
</dbReference>
<evidence type="ECO:0000313" key="3">
    <source>
        <dbReference type="Proteomes" id="UP000501926"/>
    </source>
</evidence>
<dbReference type="AlphaFoldDB" id="A0A6G7GX07"/>
<gene>
    <name evidence="2" type="ORF">KsCSTR_47510</name>
</gene>
<keyword evidence="2" id="KW-0808">Transferase</keyword>
<name>A0A6G7GX07_KUEST</name>